<dbReference type="Pfam" id="PF13598">
    <property type="entry name" value="DUF4139"/>
    <property type="match status" value="1"/>
</dbReference>
<dbReference type="PANTHER" id="PTHR31005:SF8">
    <property type="entry name" value="DUF4139 DOMAIN-CONTAINING PROTEIN"/>
    <property type="match status" value="1"/>
</dbReference>
<dbReference type="InterPro" id="IPR037291">
    <property type="entry name" value="DUF4139"/>
</dbReference>
<dbReference type="RefSeq" id="XP_007331338.1">
    <property type="nucleotide sequence ID" value="XM_007331276.1"/>
</dbReference>
<evidence type="ECO:0008006" key="6">
    <source>
        <dbReference type="Google" id="ProtNLM"/>
    </source>
</evidence>
<gene>
    <name evidence="4" type="ORF">AGABI1DRAFT_107741</name>
</gene>
<dbReference type="HOGENOM" id="CLU_010457_2_0_1"/>
<organism evidence="4 5">
    <name type="scientific">Agaricus bisporus var. burnettii (strain JB137-S8 / ATCC MYA-4627 / FGSC 10392)</name>
    <name type="common">White button mushroom</name>
    <dbReference type="NCBI Taxonomy" id="597362"/>
    <lineage>
        <taxon>Eukaryota</taxon>
        <taxon>Fungi</taxon>
        <taxon>Dikarya</taxon>
        <taxon>Basidiomycota</taxon>
        <taxon>Agaricomycotina</taxon>
        <taxon>Agaricomycetes</taxon>
        <taxon>Agaricomycetidae</taxon>
        <taxon>Agaricales</taxon>
        <taxon>Agaricineae</taxon>
        <taxon>Agaricaceae</taxon>
        <taxon>Agaricus</taxon>
    </lineage>
</organism>
<reference evidence="5" key="1">
    <citation type="journal article" date="2012" name="Proc. Natl. Acad. Sci. U.S.A.">
        <title>Genome sequence of the button mushroom Agaricus bisporus reveals mechanisms governing adaptation to a humic-rich ecological niche.</title>
        <authorList>
            <person name="Morin E."/>
            <person name="Kohler A."/>
            <person name="Baker A.R."/>
            <person name="Foulongne-Oriol M."/>
            <person name="Lombard V."/>
            <person name="Nagy L.G."/>
            <person name="Ohm R.A."/>
            <person name="Patyshakuliyeva A."/>
            <person name="Brun A."/>
            <person name="Aerts A.L."/>
            <person name="Bailey A.M."/>
            <person name="Billette C."/>
            <person name="Coutinho P.M."/>
            <person name="Deakin G."/>
            <person name="Doddapaneni H."/>
            <person name="Floudas D."/>
            <person name="Grimwood J."/>
            <person name="Hilden K."/>
            <person name="Kuees U."/>
            <person name="LaButti K.M."/>
            <person name="Lapidus A."/>
            <person name="Lindquist E.A."/>
            <person name="Lucas S.M."/>
            <person name="Murat C."/>
            <person name="Riley R.W."/>
            <person name="Salamov A.A."/>
            <person name="Schmutz J."/>
            <person name="Subramanian V."/>
            <person name="Woesten H.A.B."/>
            <person name="Xu J."/>
            <person name="Eastwood D.C."/>
            <person name="Foster G.D."/>
            <person name="Sonnenberg A.S."/>
            <person name="Cullen D."/>
            <person name="de Vries R.P."/>
            <person name="Lundell T."/>
            <person name="Hibbett D.S."/>
            <person name="Henrissat B."/>
            <person name="Burton K.S."/>
            <person name="Kerrigan R.W."/>
            <person name="Challen M.P."/>
            <person name="Grigoriev I.V."/>
            <person name="Martin F."/>
        </authorList>
    </citation>
    <scope>NUCLEOTIDE SEQUENCE [LARGE SCALE GENOMIC DNA]</scope>
    <source>
        <strain evidence="5">JB137-S8 / ATCC MYA-4627 / FGSC 10392</strain>
    </source>
</reference>
<dbReference type="InParanoid" id="K5WRD4"/>
<accession>K5WRD4</accession>
<name>K5WRD4_AGABU</name>
<proteinExistence type="predicted"/>
<evidence type="ECO:0000313" key="4">
    <source>
        <dbReference type="EMBL" id="EKM77956.1"/>
    </source>
</evidence>
<dbReference type="KEGG" id="abp:AGABI1DRAFT107741"/>
<evidence type="ECO:0000259" key="2">
    <source>
        <dbReference type="Pfam" id="PF13598"/>
    </source>
</evidence>
<feature type="compositionally biased region" description="Low complexity" evidence="1">
    <location>
        <begin position="306"/>
        <end position="334"/>
    </location>
</feature>
<feature type="domain" description="DUF4140" evidence="3">
    <location>
        <begin position="16"/>
        <end position="120"/>
    </location>
</feature>
<sequence length="629" mass="70906">MNLISIVASKHPVASVMVFKSSQAEVTRYFDVDLKRGRNKITISKLPTTIEKEYIRVSMIQKESSNTSLDKSHVNYLSDIVCSPADDPGYDPTRYTLRALELKRSGLESEKRLLDAQAEVMVSYARSLTGEHASLNDIDNFLSTFGERGRKNINEVRDHAFGLILVLKIEEQIATIDEQINEALRKKKLMKGTLNTEVVAVAVADGDMTVQFQLIYIVSNAVWSPNYRLHAVTGEDGKPSRRVALHYQASVKQATGEDWADALLMLSTVATDTLVKKIPRLEPVKAITMPVLQPVHHYQPPIIIQRSRSPSNSPLRRCSRSRSPSTTGGRSPSRNDFTRFRVEPDFTNSQKYTAEDDIIALSDDEPWDTVSKHRGRKILPIPTVTQTPMTLTYTVRGNSDIPSDGKEHVVTIVTLDFEADVEYISVPRLDPRVFLQCQVKNTSEYRLLPGPVNVIMDKSYVSRTRLPDVNRNETFDFTLGDDPSIIVLYERSSKVTKEGTKAFADPLDIMTYTTTITAHNTHRFAIENIIVRDAVPTSADNQRIKVVLQKPQALIEAKEGVFVEAKESRGDDEAKELMVKWEKEQDGLYEYKWRINAEDKVKFESVFDVKAPSDTKYSLSNFAIQGKTA</sequence>
<dbReference type="OrthoDB" id="10068793at2759"/>
<feature type="domain" description="DUF4139" evidence="2">
    <location>
        <begin position="213"/>
        <end position="612"/>
    </location>
</feature>
<dbReference type="Pfam" id="PF13600">
    <property type="entry name" value="DUF4140"/>
    <property type="match status" value="1"/>
</dbReference>
<evidence type="ECO:0000259" key="3">
    <source>
        <dbReference type="Pfam" id="PF13600"/>
    </source>
</evidence>
<dbReference type="Proteomes" id="UP000008493">
    <property type="component" value="Unassembled WGS sequence"/>
</dbReference>
<dbReference type="PANTHER" id="PTHR31005">
    <property type="entry name" value="DUF4139 DOMAIN-CONTAINING PROTEIN"/>
    <property type="match status" value="1"/>
</dbReference>
<dbReference type="eggNOG" id="ENOG502QWQ0">
    <property type="taxonomic scope" value="Eukaryota"/>
</dbReference>
<keyword evidence="5" id="KW-1185">Reference proteome</keyword>
<feature type="non-terminal residue" evidence="4">
    <location>
        <position position="629"/>
    </location>
</feature>
<dbReference type="GeneID" id="18822457"/>
<dbReference type="InterPro" id="IPR011935">
    <property type="entry name" value="CHP02231"/>
</dbReference>
<dbReference type="AlphaFoldDB" id="K5WRD4"/>
<protein>
    <recommendedName>
        <fullName evidence="6">DUF4139 domain-containing protein</fullName>
    </recommendedName>
</protein>
<dbReference type="EMBL" id="JH971393">
    <property type="protein sequence ID" value="EKM77956.1"/>
    <property type="molecule type" value="Genomic_DNA"/>
</dbReference>
<evidence type="ECO:0000256" key="1">
    <source>
        <dbReference type="SAM" id="MobiDB-lite"/>
    </source>
</evidence>
<dbReference type="InterPro" id="IPR025554">
    <property type="entry name" value="DUF4140"/>
</dbReference>
<evidence type="ECO:0000313" key="5">
    <source>
        <dbReference type="Proteomes" id="UP000008493"/>
    </source>
</evidence>
<feature type="region of interest" description="Disordered" evidence="1">
    <location>
        <begin position="302"/>
        <end position="337"/>
    </location>
</feature>